<dbReference type="GO" id="GO:0016810">
    <property type="term" value="F:hydrolase activity, acting on carbon-nitrogen (but not peptide) bonds"/>
    <property type="evidence" value="ECO:0007669"/>
    <property type="project" value="InterPro"/>
</dbReference>
<sequence length="38" mass="4208">MSNSIAIRASILHFINDPVKTANISDSYQYLNDGLLVI</sequence>
<organism evidence="1 2">
    <name type="scientific">Photobacterium damselae</name>
    <dbReference type="NCBI Taxonomy" id="38293"/>
    <lineage>
        <taxon>Bacteria</taxon>
        <taxon>Pseudomonadati</taxon>
        <taxon>Pseudomonadota</taxon>
        <taxon>Gammaproteobacteria</taxon>
        <taxon>Vibrionales</taxon>
        <taxon>Vibrionaceae</taxon>
        <taxon>Photobacterium</taxon>
    </lineage>
</organism>
<dbReference type="Gene3D" id="2.30.40.10">
    <property type="entry name" value="Urease, subunit C, domain 1"/>
    <property type="match status" value="1"/>
</dbReference>
<evidence type="ECO:0000313" key="1">
    <source>
        <dbReference type="EMBL" id="SPY45078.1"/>
    </source>
</evidence>
<name>A0A2X1XNF2_PHODM</name>
<dbReference type="AlphaFoldDB" id="A0A2X1XNF2"/>
<evidence type="ECO:0000313" key="2">
    <source>
        <dbReference type="Proteomes" id="UP000251647"/>
    </source>
</evidence>
<accession>A0A2X1XNF2</accession>
<proteinExistence type="predicted"/>
<dbReference type="EMBL" id="UATL01000006">
    <property type="protein sequence ID" value="SPY45078.1"/>
    <property type="molecule type" value="Genomic_DNA"/>
</dbReference>
<dbReference type="InterPro" id="IPR011059">
    <property type="entry name" value="Metal-dep_hydrolase_composite"/>
</dbReference>
<gene>
    <name evidence="1" type="ORF">NCTC11647_03861</name>
</gene>
<protein>
    <submittedName>
        <fullName evidence="1">Uncharacterized protein</fullName>
    </submittedName>
</protein>
<reference evidence="1 2" key="1">
    <citation type="submission" date="2018-06" db="EMBL/GenBank/DDBJ databases">
        <authorList>
            <consortium name="Pathogen Informatics"/>
            <person name="Doyle S."/>
        </authorList>
    </citation>
    <scope>NUCLEOTIDE SEQUENCE [LARGE SCALE GENOMIC DNA]</scope>
    <source>
        <strain evidence="1 2">NCTC11647</strain>
    </source>
</reference>
<dbReference type="Proteomes" id="UP000251647">
    <property type="component" value="Unassembled WGS sequence"/>
</dbReference>